<evidence type="ECO:0000259" key="2">
    <source>
        <dbReference type="PROSITE" id="PS51192"/>
    </source>
</evidence>
<dbReference type="PROSITE" id="PS51192">
    <property type="entry name" value="HELICASE_ATP_BIND_1"/>
    <property type="match status" value="1"/>
</dbReference>
<dbReference type="OrthoDB" id="9758243at2"/>
<dbReference type="GO" id="GO:0009035">
    <property type="term" value="F:type I site-specific deoxyribonuclease activity"/>
    <property type="evidence" value="ECO:0007669"/>
    <property type="project" value="UniProtKB-EC"/>
</dbReference>
<dbReference type="RefSeq" id="WP_021140872.1">
    <property type="nucleotide sequence ID" value="NZ_ARYZ02000089.1"/>
</dbReference>
<dbReference type="EC" id="3.1.21.3" evidence="3"/>
<dbReference type="GO" id="GO:0003677">
    <property type="term" value="F:DNA binding"/>
    <property type="evidence" value="ECO:0007669"/>
    <property type="project" value="UniProtKB-KW"/>
</dbReference>
<gene>
    <name evidence="3" type="ORF">Asalp_21200</name>
</gene>
<dbReference type="InterPro" id="IPR014001">
    <property type="entry name" value="Helicase_ATP-bd"/>
</dbReference>
<dbReference type="AlphaFoldDB" id="T0P6T2"/>
<dbReference type="Pfam" id="PF22679">
    <property type="entry name" value="T1R_D3-like"/>
    <property type="match status" value="1"/>
</dbReference>
<evidence type="ECO:0000313" key="4">
    <source>
        <dbReference type="Proteomes" id="UP000222916"/>
    </source>
</evidence>
<dbReference type="InterPro" id="IPR040980">
    <property type="entry name" value="SWI2_SNF2"/>
</dbReference>
<evidence type="ECO:0000256" key="1">
    <source>
        <dbReference type="SAM" id="MobiDB-lite"/>
    </source>
</evidence>
<dbReference type="SUPFAM" id="SSF52540">
    <property type="entry name" value="P-loop containing nucleoside triphosphate hydrolases"/>
    <property type="match status" value="1"/>
</dbReference>
<name>T0P6T2_AERSA</name>
<dbReference type="GO" id="GO:0009307">
    <property type="term" value="P:DNA restriction-modification system"/>
    <property type="evidence" value="ECO:0007669"/>
    <property type="project" value="UniProtKB-KW"/>
</dbReference>
<dbReference type="Pfam" id="PF04313">
    <property type="entry name" value="HSDR_N"/>
    <property type="match status" value="1"/>
</dbReference>
<dbReference type="Pfam" id="PF18766">
    <property type="entry name" value="SWI2_SNF2"/>
    <property type="match status" value="1"/>
</dbReference>
<proteinExistence type="predicted"/>
<accession>T0P6T2</accession>
<keyword evidence="3" id="KW-0255">Endonuclease</keyword>
<protein>
    <submittedName>
        <fullName evidence="3">Putative type I restriction system endonuclease protein R</fullName>
        <ecNumber evidence="3">3.1.21.3</ecNumber>
    </submittedName>
</protein>
<dbReference type="Proteomes" id="UP000222916">
    <property type="component" value="Chromosome"/>
</dbReference>
<dbReference type="InterPro" id="IPR027417">
    <property type="entry name" value="P-loop_NTPase"/>
</dbReference>
<dbReference type="PANTHER" id="PTHR42927">
    <property type="entry name" value="HELICASE SUPERFAMILY 1 AND 2 DOMAIN-CONTAINING PROTEIN"/>
    <property type="match status" value="1"/>
</dbReference>
<reference evidence="4" key="1">
    <citation type="journal article" date="2018" name="BMC Genomics">
        <title>The complete and fully assembled genome sequence of Aeromonas salmonicida subsp. pectinolytica and its comparative analysis with other Aeromonas species: investigation of the mobilome in environmental and pathogenic strains.</title>
        <authorList>
            <person name="Pfeiffer F."/>
            <person name="Zamora-Lagos M.A."/>
            <person name="Blettinger M."/>
            <person name="Yeroslaviz A."/>
            <person name="Dahl A."/>
            <person name="Gruber S."/>
            <person name="Habermann B.H."/>
        </authorList>
    </citation>
    <scope>NUCLEOTIDE SEQUENCE [LARGE SCALE GENOMIC DNA]</scope>
    <source>
        <strain evidence="4">34mel</strain>
    </source>
</reference>
<dbReference type="REBASE" id="223260">
    <property type="entry name" value="Asa34melORF21230P"/>
</dbReference>
<feature type="region of interest" description="Disordered" evidence="1">
    <location>
        <begin position="885"/>
        <end position="909"/>
    </location>
</feature>
<keyword evidence="3" id="KW-0540">Nuclease</keyword>
<dbReference type="InterPro" id="IPR007409">
    <property type="entry name" value="Restrct_endonuc_type1_HsdR_N"/>
</dbReference>
<keyword evidence="3" id="KW-0378">Hydrolase</keyword>
<organism evidence="3 4">
    <name type="scientific">Aeromonas salmonicida subsp. pectinolytica 34mel</name>
    <dbReference type="NCBI Taxonomy" id="1324960"/>
    <lineage>
        <taxon>Bacteria</taxon>
        <taxon>Pseudomonadati</taxon>
        <taxon>Pseudomonadota</taxon>
        <taxon>Gammaproteobacteria</taxon>
        <taxon>Aeromonadales</taxon>
        <taxon>Aeromonadaceae</taxon>
        <taxon>Aeromonas</taxon>
    </lineage>
</organism>
<dbReference type="Gene3D" id="3.40.50.300">
    <property type="entry name" value="P-loop containing nucleotide triphosphate hydrolases"/>
    <property type="match status" value="3"/>
</dbReference>
<dbReference type="PANTHER" id="PTHR42927:SF1">
    <property type="entry name" value="HELICASE SUPERFAMILY 1 AND 2 DOMAIN-CONTAINING PROTEIN"/>
    <property type="match status" value="1"/>
</dbReference>
<dbReference type="GO" id="GO:0005524">
    <property type="term" value="F:ATP binding"/>
    <property type="evidence" value="ECO:0007669"/>
    <property type="project" value="UniProtKB-KW"/>
</dbReference>
<feature type="domain" description="Helicase ATP-binding" evidence="2">
    <location>
        <begin position="308"/>
        <end position="509"/>
    </location>
</feature>
<evidence type="ECO:0000313" key="3">
    <source>
        <dbReference type="EMBL" id="ATP09292.1"/>
    </source>
</evidence>
<dbReference type="InterPro" id="IPR055180">
    <property type="entry name" value="HsdR_RecA-like_helicase_dom_2"/>
</dbReference>
<dbReference type="EMBL" id="CP022426">
    <property type="protein sequence ID" value="ATP09292.1"/>
    <property type="molecule type" value="Genomic_DNA"/>
</dbReference>
<dbReference type="Gene3D" id="3.90.1570.50">
    <property type="match status" value="1"/>
</dbReference>
<dbReference type="SMART" id="SM00487">
    <property type="entry name" value="DEXDc"/>
    <property type="match status" value="1"/>
</dbReference>
<sequence length="1010" mass="114919">MVSNTKEQALEAAIEQALTGQCLETLGNDIGEGAAVYAKPHHGFVLGQACDFDKQYAIDKRLFWQFLETTQAMELAKLQQHHPHDWQRKVLERFDRIIKKQGVLHLLKKGLSVDDAHLTLMYPAPLASSSAVVSQDFAANLFSCTRQVAYSAQNPKQEIDMVLFINGIPLITLELKNHWTGQNAYYHGQKQYREDRDISQPLLHFGRCLVHMAVDTDEVYMTTKLAGKATFFLPFNKGHRHGKGNPPNPYGHKSAYLWQEVFSKESLANIIQHFVRLDGSAKELLSKRTLFFPRYHQLDVVRKLVDHAAHHGVGQTYLIQHSAGSGKSNSITWAAYQLIEVYPHSTDVHGAKAVDQPLFDSIIVVTDRRLLDKQLRENIKEFSEVKNIIAPANKSSELKSALENGKKIIITTIQKFPFIVDGISDLSDKRFAVIIDEAHSSQSGDAHGKMNAAMGKLQDEEMEDTQDLILQAMRSRKMRGSASYFAFTATPKNTTLEKFGQLQPDGTFQPFHLYSMKQAIEEGFILDVVANYTTYRSYYEISKSIEENPLFDSKKAQKKLRAYVEGSQETIDVKAEIMLEHFIPHVVNAKKLKGKGKGIVVTQNIVSAIRYYKAITRQLEAMGNPFKVLIAFSGSKEVDGVEYTEADLNGFAEGDTRDKFDTDEYRLLIVANKYLTGFDQPKLCAMYVDKKLSGVLCVQALSRLNRAAPKWGKKTEDLFILDFVNPVEEIKASFDPFYTATSLSGATDINVLHELKDALDDTGVYEWFEVEEFVARYFNNEDAQLLSAIIDVAADRFNHELELSNEEKADIKIKAKQFVKIYGQMAAIMPYDMLTWEKLFWFLKFLIPKLKVQDPDADLLDELLESVDLSSYGLQRVKLNHAITLDDEESELEPQNPNPRGAHGTEKETDPLDEIIKSFNEKWFQGWSSTPEEQRVKFVNILDSVKKHPDFESKYQNNTDPINRELAFEKIMREVMLARRKDELELYKLFANDPAFKASWMQSAQRMVGM</sequence>